<comment type="caution">
    <text evidence="1">The sequence shown here is derived from an EMBL/GenBank/DDBJ whole genome shotgun (WGS) entry which is preliminary data.</text>
</comment>
<accession>A0A0G2G282</accession>
<dbReference type="UniPathway" id="UPA00143"/>
<dbReference type="AlphaFoldDB" id="A0A0G2G282"/>
<dbReference type="EMBL" id="LCWF01000133">
    <property type="protein sequence ID" value="KKY17998.1"/>
    <property type="molecule type" value="Genomic_DNA"/>
</dbReference>
<evidence type="ECO:0000313" key="1">
    <source>
        <dbReference type="EMBL" id="KKY17998.1"/>
    </source>
</evidence>
<keyword evidence="2" id="KW-1185">Reference proteome</keyword>
<organism evidence="1 2">
    <name type="scientific">Phaeomoniella chlamydospora</name>
    <name type="common">Phaeoacremonium chlamydosporum</name>
    <dbReference type="NCBI Taxonomy" id="158046"/>
    <lineage>
        <taxon>Eukaryota</taxon>
        <taxon>Fungi</taxon>
        <taxon>Dikarya</taxon>
        <taxon>Ascomycota</taxon>
        <taxon>Pezizomycotina</taxon>
        <taxon>Eurotiomycetes</taxon>
        <taxon>Chaetothyriomycetidae</taxon>
        <taxon>Phaeomoniellales</taxon>
        <taxon>Phaeomoniellaceae</taxon>
        <taxon>Phaeomoniella</taxon>
    </lineage>
</organism>
<sequence length="311" mass="35043">MEGDVHVVSSLLVSDEKRHLVCRCGPYWETHHCQVRLWLDDPVLKLDKFDTTALSGRQGWWEGEQINCTLIATQKYGAMASIHYTCDRSETFRVRKWMQFSVGGSAFGVRMGEEVTTYATLHPDLYTPTKKKPYQGIWVGDYAGHGCEFLVVIQKDAVDIQVPEPSAAYGDMMDAETAWNAPERPENEDSLRVRVENVTNPSNPAADDGLHSGSLEAIKLTGDPNVPRGEYTFVADDIGPKGFIRVAEDEWFKGARIVKSRGHVAARGFTNDEFLPSQLILMSPNKLAQYWVPFGHISFYERVNIEQLIRS</sequence>
<dbReference type="OrthoDB" id="722566at2759"/>
<dbReference type="GO" id="GO:0016567">
    <property type="term" value="P:protein ubiquitination"/>
    <property type="evidence" value="ECO:0007669"/>
    <property type="project" value="UniProtKB-UniPathway"/>
</dbReference>
<dbReference type="Pfam" id="PF12014">
    <property type="entry name" value="Cyclin_D1_bind"/>
    <property type="match status" value="1"/>
</dbReference>
<proteinExistence type="predicted"/>
<protein>
    <submittedName>
        <fullName evidence="1">Putative f-box domain protein</fullName>
    </submittedName>
</protein>
<name>A0A0G2G282_PHACM</name>
<reference evidence="1 2" key="2">
    <citation type="submission" date="2015-05" db="EMBL/GenBank/DDBJ databases">
        <authorList>
            <person name="Morales-Cruz A."/>
            <person name="Amrine K.C."/>
            <person name="Cantu D."/>
        </authorList>
    </citation>
    <scope>NUCLEOTIDE SEQUENCE [LARGE SCALE GENOMIC DNA]</scope>
    <source>
        <strain evidence="1">UCRPC4</strain>
    </source>
</reference>
<evidence type="ECO:0000313" key="2">
    <source>
        <dbReference type="Proteomes" id="UP000053317"/>
    </source>
</evidence>
<dbReference type="Proteomes" id="UP000053317">
    <property type="component" value="Unassembled WGS sequence"/>
</dbReference>
<gene>
    <name evidence="1" type="ORF">UCRPC4_g05201</name>
</gene>
<reference evidence="1 2" key="1">
    <citation type="submission" date="2015-05" db="EMBL/GenBank/DDBJ databases">
        <title>Distinctive expansion of gene families associated with plant cell wall degradation and secondary metabolism in the genomes of grapevine trunk pathogens.</title>
        <authorList>
            <person name="Lawrence D.P."/>
            <person name="Travadon R."/>
            <person name="Rolshausen P.E."/>
            <person name="Baumgartner K."/>
        </authorList>
    </citation>
    <scope>NUCLEOTIDE SEQUENCE [LARGE SCALE GENOMIC DNA]</scope>
    <source>
        <strain evidence="1">UCRPC4</strain>
    </source>
</reference>